<keyword evidence="3" id="KW-0224">Dipeptidase</keyword>
<reference evidence="3 4" key="1">
    <citation type="submission" date="2019-10" db="EMBL/GenBank/DDBJ databases">
        <title>Genome sequence of Luteimicrobium xylanilyticum HY-24.</title>
        <authorList>
            <person name="Kim D.Y."/>
            <person name="Park H.-Y."/>
        </authorList>
    </citation>
    <scope>NUCLEOTIDE SEQUENCE [LARGE SCALE GENOMIC DNA]</scope>
    <source>
        <strain evidence="3 4">HY-24</strain>
    </source>
</reference>
<feature type="domain" description="Peptidase M24" evidence="1">
    <location>
        <begin position="178"/>
        <end position="385"/>
    </location>
</feature>
<accession>A0A5P9Q5Q8</accession>
<dbReference type="AlphaFoldDB" id="A0A5P9Q5Q8"/>
<evidence type="ECO:0000313" key="3">
    <source>
        <dbReference type="EMBL" id="QFU96713.1"/>
    </source>
</evidence>
<dbReference type="SUPFAM" id="SSF53092">
    <property type="entry name" value="Creatinase/prolidase N-terminal domain"/>
    <property type="match status" value="1"/>
</dbReference>
<gene>
    <name evidence="3" type="primary">pepQ</name>
    <name evidence="3" type="ORF">KDY119_00200</name>
</gene>
<dbReference type="Gene3D" id="3.40.350.10">
    <property type="entry name" value="Creatinase/prolidase N-terminal domain"/>
    <property type="match status" value="1"/>
</dbReference>
<dbReference type="Proteomes" id="UP000326702">
    <property type="component" value="Chromosome"/>
</dbReference>
<protein>
    <submittedName>
        <fullName evidence="3">Xaa-Pro dipeptidase</fullName>
        <ecNumber evidence="3">3.4.13.9</ecNumber>
    </submittedName>
</protein>
<keyword evidence="4" id="KW-1185">Reference proteome</keyword>
<sequence length="419" mass="45322">MAYPIIDVELPAPDEFPTLSLAERDRRYAVLRATMSRDGLDALVVFGSGRDTYDRYLTNEPLGTVAVLTATSVTTIGRYALARLDPSGAAYERWVDDVRPGPVPTVLREVLGEHGLTSGVNVGVVGLTGMGFAADDGWIPFTTWQKVLEVLPGVTFVDAGGWFERMALVKSPEERVMVRKAAAIGEAACEAFVAAARVGARETEVAAATLGATVAGGGWWYEPIICFRAGRDRFSWGRPEWIGMGGGGRVLQPGDSVAAELFNFYGGFETQQQIEAHIGEPDALVRRLEEVCFEAYEDGLDVLSRPGATFDELADAMMQPMLRNGFWNTGPQVHGVGPCWPNSATHLNTASDPMFDGLTLPPVKPQDGDIELAPGMAFAFEPNAIHQYRRICIGGTVMLTEDGIEELNQLAKTVQVVQP</sequence>
<keyword evidence="3" id="KW-0378">Hydrolase</keyword>
<dbReference type="Pfam" id="PF01321">
    <property type="entry name" value="Creatinase_N"/>
    <property type="match status" value="1"/>
</dbReference>
<dbReference type="InterPro" id="IPR000994">
    <property type="entry name" value="Pept_M24"/>
</dbReference>
<feature type="domain" description="Creatinase N-terminal" evidence="2">
    <location>
        <begin position="28"/>
        <end position="166"/>
    </location>
</feature>
<dbReference type="KEGG" id="lxl:KDY119_00200"/>
<dbReference type="PANTHER" id="PTHR46112">
    <property type="entry name" value="AMINOPEPTIDASE"/>
    <property type="match status" value="1"/>
</dbReference>
<dbReference type="GO" id="GO:0102009">
    <property type="term" value="F:proline dipeptidase activity"/>
    <property type="evidence" value="ECO:0007669"/>
    <property type="project" value="UniProtKB-EC"/>
</dbReference>
<keyword evidence="3" id="KW-0645">Protease</keyword>
<name>A0A5P9Q5Q8_9MICO</name>
<dbReference type="Gene3D" id="3.90.230.10">
    <property type="entry name" value="Creatinase/methionine aminopeptidase superfamily"/>
    <property type="match status" value="1"/>
</dbReference>
<evidence type="ECO:0000259" key="1">
    <source>
        <dbReference type="Pfam" id="PF00557"/>
    </source>
</evidence>
<evidence type="ECO:0000313" key="4">
    <source>
        <dbReference type="Proteomes" id="UP000326702"/>
    </source>
</evidence>
<dbReference type="InterPro" id="IPR050659">
    <property type="entry name" value="Peptidase_M24B"/>
</dbReference>
<dbReference type="InterPro" id="IPR029149">
    <property type="entry name" value="Creatin/AminoP/Spt16_N"/>
</dbReference>
<evidence type="ECO:0000259" key="2">
    <source>
        <dbReference type="Pfam" id="PF01321"/>
    </source>
</evidence>
<dbReference type="InterPro" id="IPR036005">
    <property type="entry name" value="Creatinase/aminopeptidase-like"/>
</dbReference>
<dbReference type="CDD" id="cd01066">
    <property type="entry name" value="APP_MetAP"/>
    <property type="match status" value="1"/>
</dbReference>
<dbReference type="RefSeq" id="WP_036954290.1">
    <property type="nucleotide sequence ID" value="NZ_BAABIH010000013.1"/>
</dbReference>
<organism evidence="3 4">
    <name type="scientific">Luteimicrobium xylanilyticum</name>
    <dbReference type="NCBI Taxonomy" id="1133546"/>
    <lineage>
        <taxon>Bacteria</taxon>
        <taxon>Bacillati</taxon>
        <taxon>Actinomycetota</taxon>
        <taxon>Actinomycetes</taxon>
        <taxon>Micrococcales</taxon>
        <taxon>Luteimicrobium</taxon>
    </lineage>
</organism>
<dbReference type="EC" id="3.4.13.9" evidence="3"/>
<dbReference type="OrthoDB" id="9806388at2"/>
<dbReference type="EMBL" id="CP045529">
    <property type="protein sequence ID" value="QFU96713.1"/>
    <property type="molecule type" value="Genomic_DNA"/>
</dbReference>
<proteinExistence type="predicted"/>
<dbReference type="PANTHER" id="PTHR46112:SF2">
    <property type="entry name" value="XAA-PRO AMINOPEPTIDASE P-RELATED"/>
    <property type="match status" value="1"/>
</dbReference>
<dbReference type="SUPFAM" id="SSF55920">
    <property type="entry name" value="Creatinase/aminopeptidase"/>
    <property type="match status" value="1"/>
</dbReference>
<dbReference type="Pfam" id="PF00557">
    <property type="entry name" value="Peptidase_M24"/>
    <property type="match status" value="1"/>
</dbReference>
<dbReference type="InterPro" id="IPR000587">
    <property type="entry name" value="Creatinase_N"/>
</dbReference>